<accession>A0A167T210</accession>
<dbReference type="GeneID" id="30022468"/>
<dbReference type="OrthoDB" id="10557106at2759"/>
<sequence length="80" mass="8534">MKAAATILLAAALGSTSPVGMQARDGQCDCSKTFYASTKYWDYKCPAGYENISKVSIAGITCAQPDCSVGEYERRCGVRP</sequence>
<keyword evidence="1" id="KW-0732">Signal</keyword>
<name>A0A167T210_CORFA</name>
<evidence type="ECO:0000313" key="2">
    <source>
        <dbReference type="EMBL" id="OAA60166.1"/>
    </source>
</evidence>
<gene>
    <name evidence="2" type="ORF">ISF_06176</name>
</gene>
<reference evidence="2 3" key="1">
    <citation type="journal article" date="2016" name="Genome Biol. Evol.">
        <title>Divergent and convergent evolution of fungal pathogenicity.</title>
        <authorList>
            <person name="Shang Y."/>
            <person name="Xiao G."/>
            <person name="Zheng P."/>
            <person name="Cen K."/>
            <person name="Zhan S."/>
            <person name="Wang C."/>
        </authorList>
    </citation>
    <scope>NUCLEOTIDE SEQUENCE [LARGE SCALE GENOMIC DNA]</scope>
    <source>
        <strain evidence="2 3">ARSEF 2679</strain>
    </source>
</reference>
<dbReference type="EMBL" id="AZHB01000015">
    <property type="protein sequence ID" value="OAA60166.1"/>
    <property type="molecule type" value="Genomic_DNA"/>
</dbReference>
<feature type="chain" id="PRO_5007892442" evidence="1">
    <location>
        <begin position="24"/>
        <end position="80"/>
    </location>
</feature>
<evidence type="ECO:0000256" key="1">
    <source>
        <dbReference type="SAM" id="SignalP"/>
    </source>
</evidence>
<organism evidence="2 3">
    <name type="scientific">Cordyceps fumosorosea (strain ARSEF 2679)</name>
    <name type="common">Isaria fumosorosea</name>
    <dbReference type="NCBI Taxonomy" id="1081104"/>
    <lineage>
        <taxon>Eukaryota</taxon>
        <taxon>Fungi</taxon>
        <taxon>Dikarya</taxon>
        <taxon>Ascomycota</taxon>
        <taxon>Pezizomycotina</taxon>
        <taxon>Sordariomycetes</taxon>
        <taxon>Hypocreomycetidae</taxon>
        <taxon>Hypocreales</taxon>
        <taxon>Cordycipitaceae</taxon>
        <taxon>Cordyceps</taxon>
    </lineage>
</organism>
<dbReference type="RefSeq" id="XP_018703279.1">
    <property type="nucleotide sequence ID" value="XM_018849780.1"/>
</dbReference>
<evidence type="ECO:0000313" key="3">
    <source>
        <dbReference type="Proteomes" id="UP000076744"/>
    </source>
</evidence>
<proteinExistence type="predicted"/>
<protein>
    <submittedName>
        <fullName evidence="2">Uncharacterized protein</fullName>
    </submittedName>
</protein>
<comment type="caution">
    <text evidence="2">The sequence shown here is derived from an EMBL/GenBank/DDBJ whole genome shotgun (WGS) entry which is preliminary data.</text>
</comment>
<feature type="signal peptide" evidence="1">
    <location>
        <begin position="1"/>
        <end position="23"/>
    </location>
</feature>
<keyword evidence="3" id="KW-1185">Reference proteome</keyword>
<dbReference type="Proteomes" id="UP000076744">
    <property type="component" value="Unassembled WGS sequence"/>
</dbReference>
<dbReference type="AlphaFoldDB" id="A0A167T210"/>
<dbReference type="STRING" id="1081104.A0A167T210"/>